<dbReference type="Pfam" id="PF05649">
    <property type="entry name" value="Peptidase_M13_N"/>
    <property type="match status" value="1"/>
</dbReference>
<comment type="cofactor">
    <cofactor evidence="1">
        <name>Zn(2+)</name>
        <dbReference type="ChEBI" id="CHEBI:29105"/>
    </cofactor>
</comment>
<dbReference type="PANTHER" id="PTHR11733">
    <property type="entry name" value="ZINC METALLOPROTEASE FAMILY M13 NEPRILYSIN-RELATED"/>
    <property type="match status" value="1"/>
</dbReference>
<dbReference type="GO" id="GO:0005886">
    <property type="term" value="C:plasma membrane"/>
    <property type="evidence" value="ECO:0007669"/>
    <property type="project" value="UniProtKB-SubCell"/>
</dbReference>
<dbReference type="PROSITE" id="PS51885">
    <property type="entry name" value="NEPRILYSIN"/>
    <property type="match status" value="1"/>
</dbReference>
<dbReference type="CDD" id="cd08662">
    <property type="entry name" value="M13"/>
    <property type="match status" value="1"/>
</dbReference>
<evidence type="ECO:0000256" key="7">
    <source>
        <dbReference type="ARBA" id="ARBA00022833"/>
    </source>
</evidence>
<dbReference type="Proteomes" id="UP001516400">
    <property type="component" value="Unassembled WGS sequence"/>
</dbReference>
<evidence type="ECO:0000313" key="12">
    <source>
        <dbReference type="EMBL" id="KAL3279814.1"/>
    </source>
</evidence>
<dbReference type="InterPro" id="IPR024079">
    <property type="entry name" value="MetalloPept_cat_dom_sf"/>
</dbReference>
<dbReference type="SUPFAM" id="SSF55486">
    <property type="entry name" value="Metalloproteases ('zincins'), catalytic domain"/>
    <property type="match status" value="1"/>
</dbReference>
<sequence length="755" mass="88661">MGNNDEKTDLKEKTSIYEKIWLRRSTLEKRLIAVAVLFIAVILIIILLYIFLLRKPEICTTSACLETSMDLLNQVNIELNPCHDFYKFSCGNFLKNTNLERQRFRSAPDIMEEDIQSRIKNMLEQPVYSEQPRSLSLAKEFYRACMNESAIEAEGLKWMKQIFRRIGGWPILEEDEWKEEEFDWKKAVHKLKQMGINFEFFITLSVERDKVDPTKYVLQLSDPYRQHSLPLAEDIKRIYLRYMEDVAVYFGSSLVNARIEQQDVLEFTLKLAQKSEEGRNNNMSNLYNPFLLSELQYEFKSINWYDYLNGILSPSVKLKYDEQILMPDPYYLHELEHLMLNTSNRLYAWLCKLPSFNKNRSPVSDPRTPLRNRVLANFMAWHTLQHLIHFMPADLVNKAYEYVETINGEVLRKPRWEMCLTAAKDRMGPVISAAYIEHYFDEEVRREVTEMVHNIKQQYKKALQDFEWIDEATRKVTEEKLLDSAVNIVSFDDLNVLIQLCESYNDVKIYHDNILLSVMNLDQFALNAEFRKLRQPARTNWLQDPDFVTGLDIALSHSDDILVFPIGILGGLYYAKDRPKYSNYGALGSVVAKKVWQVFTETKYRELVGETRSWWSPASLLSYEERLKCVSRIFRQNGASTYHTKNKTDTREEELAYLIGAKVAYDTYKNWVHRNGKEPQLPGVKFTPEQLFWIYFAGPFCSKYSSNYPQVNIDYFASPEKIRVNGIIKNLQEFADDFDCESSDAMNSNEKCNIF</sequence>
<dbReference type="GO" id="GO:0046872">
    <property type="term" value="F:metal ion binding"/>
    <property type="evidence" value="ECO:0007669"/>
    <property type="project" value="UniProtKB-KW"/>
</dbReference>
<organism evidence="12 13">
    <name type="scientific">Cryptolaemus montrouzieri</name>
    <dbReference type="NCBI Taxonomy" id="559131"/>
    <lineage>
        <taxon>Eukaryota</taxon>
        <taxon>Metazoa</taxon>
        <taxon>Ecdysozoa</taxon>
        <taxon>Arthropoda</taxon>
        <taxon>Hexapoda</taxon>
        <taxon>Insecta</taxon>
        <taxon>Pterygota</taxon>
        <taxon>Neoptera</taxon>
        <taxon>Endopterygota</taxon>
        <taxon>Coleoptera</taxon>
        <taxon>Polyphaga</taxon>
        <taxon>Cucujiformia</taxon>
        <taxon>Coccinelloidea</taxon>
        <taxon>Coccinellidae</taxon>
        <taxon>Scymninae</taxon>
        <taxon>Scymnini</taxon>
        <taxon>Cryptolaemus</taxon>
    </lineage>
</organism>
<dbReference type="Gene3D" id="1.10.1380.10">
    <property type="entry name" value="Neutral endopeptidase , domain2"/>
    <property type="match status" value="1"/>
</dbReference>
<evidence type="ECO:0000259" key="10">
    <source>
        <dbReference type="Pfam" id="PF01431"/>
    </source>
</evidence>
<dbReference type="InterPro" id="IPR042089">
    <property type="entry name" value="Peptidase_M13_dom_2"/>
</dbReference>
<evidence type="ECO:0000256" key="8">
    <source>
        <dbReference type="ARBA" id="ARBA00023049"/>
    </source>
</evidence>
<comment type="similarity">
    <text evidence="3">Belongs to the peptidase M13 family.</text>
</comment>
<keyword evidence="13" id="KW-1185">Reference proteome</keyword>
<name>A0ABD2NMQ3_9CUCU</name>
<evidence type="ECO:0000256" key="9">
    <source>
        <dbReference type="SAM" id="Phobius"/>
    </source>
</evidence>
<feature type="domain" description="Peptidase M13 N-terminal" evidence="11">
    <location>
        <begin position="81"/>
        <end position="483"/>
    </location>
</feature>
<evidence type="ECO:0000259" key="11">
    <source>
        <dbReference type="Pfam" id="PF05649"/>
    </source>
</evidence>
<evidence type="ECO:0000256" key="5">
    <source>
        <dbReference type="ARBA" id="ARBA00022723"/>
    </source>
</evidence>
<dbReference type="PANTHER" id="PTHR11733:SF224">
    <property type="entry name" value="NEPRILYSIN-2"/>
    <property type="match status" value="1"/>
</dbReference>
<feature type="domain" description="Peptidase M13 C-terminal" evidence="10">
    <location>
        <begin position="559"/>
        <end position="754"/>
    </location>
</feature>
<dbReference type="InterPro" id="IPR018497">
    <property type="entry name" value="Peptidase_M13_C"/>
</dbReference>
<evidence type="ECO:0000256" key="4">
    <source>
        <dbReference type="ARBA" id="ARBA00022670"/>
    </source>
</evidence>
<evidence type="ECO:0000256" key="2">
    <source>
        <dbReference type="ARBA" id="ARBA00004401"/>
    </source>
</evidence>
<keyword evidence="7" id="KW-0862">Zinc</keyword>
<dbReference type="GO" id="GO:0006508">
    <property type="term" value="P:proteolysis"/>
    <property type="evidence" value="ECO:0007669"/>
    <property type="project" value="UniProtKB-KW"/>
</dbReference>
<keyword evidence="5" id="KW-0479">Metal-binding</keyword>
<evidence type="ECO:0000256" key="6">
    <source>
        <dbReference type="ARBA" id="ARBA00022801"/>
    </source>
</evidence>
<evidence type="ECO:0000256" key="3">
    <source>
        <dbReference type="ARBA" id="ARBA00007357"/>
    </source>
</evidence>
<reference evidence="12 13" key="1">
    <citation type="journal article" date="2021" name="BMC Biol.">
        <title>Horizontally acquired antibacterial genes associated with adaptive radiation of ladybird beetles.</title>
        <authorList>
            <person name="Li H.S."/>
            <person name="Tang X.F."/>
            <person name="Huang Y.H."/>
            <person name="Xu Z.Y."/>
            <person name="Chen M.L."/>
            <person name="Du X.Y."/>
            <person name="Qiu B.Y."/>
            <person name="Chen P.T."/>
            <person name="Zhang W."/>
            <person name="Slipinski A."/>
            <person name="Escalona H.E."/>
            <person name="Waterhouse R.M."/>
            <person name="Zwick A."/>
            <person name="Pang H."/>
        </authorList>
    </citation>
    <scope>NUCLEOTIDE SEQUENCE [LARGE SCALE GENOMIC DNA]</scope>
    <source>
        <strain evidence="12">SYSU2018</strain>
    </source>
</reference>
<keyword evidence="8" id="KW-0482">Metalloprotease</keyword>
<keyword evidence="9" id="KW-0472">Membrane</keyword>
<dbReference type="AlphaFoldDB" id="A0ABD2NMQ3"/>
<feature type="transmembrane region" description="Helical" evidence="9">
    <location>
        <begin position="31"/>
        <end position="52"/>
    </location>
</feature>
<dbReference type="EMBL" id="JABFTP020000124">
    <property type="protein sequence ID" value="KAL3279814.1"/>
    <property type="molecule type" value="Genomic_DNA"/>
</dbReference>
<protein>
    <submittedName>
        <fullName evidence="12">Uncharacterized protein</fullName>
    </submittedName>
</protein>
<dbReference type="InterPro" id="IPR000718">
    <property type="entry name" value="Peptidase_M13"/>
</dbReference>
<keyword evidence="9" id="KW-1133">Transmembrane helix</keyword>
<proteinExistence type="inferred from homology"/>
<comment type="subcellular location">
    <subcellularLocation>
        <location evidence="2">Cell membrane</location>
        <topology evidence="2">Single-pass type II membrane protein</topology>
    </subcellularLocation>
</comment>
<keyword evidence="6" id="KW-0378">Hydrolase</keyword>
<accession>A0ABD2NMQ3</accession>
<dbReference type="Pfam" id="PF01431">
    <property type="entry name" value="Peptidase_M13"/>
    <property type="match status" value="1"/>
</dbReference>
<evidence type="ECO:0000256" key="1">
    <source>
        <dbReference type="ARBA" id="ARBA00001947"/>
    </source>
</evidence>
<keyword evidence="4" id="KW-0645">Protease</keyword>
<evidence type="ECO:0000313" key="13">
    <source>
        <dbReference type="Proteomes" id="UP001516400"/>
    </source>
</evidence>
<keyword evidence="9" id="KW-0812">Transmembrane</keyword>
<dbReference type="Gene3D" id="3.40.390.10">
    <property type="entry name" value="Collagenase (Catalytic Domain)"/>
    <property type="match status" value="1"/>
</dbReference>
<gene>
    <name evidence="12" type="ORF">HHI36_017322</name>
</gene>
<dbReference type="GO" id="GO:0008237">
    <property type="term" value="F:metallopeptidase activity"/>
    <property type="evidence" value="ECO:0007669"/>
    <property type="project" value="UniProtKB-KW"/>
</dbReference>
<comment type="caution">
    <text evidence="12">The sequence shown here is derived from an EMBL/GenBank/DDBJ whole genome shotgun (WGS) entry which is preliminary data.</text>
</comment>
<dbReference type="InterPro" id="IPR008753">
    <property type="entry name" value="Peptidase_M13_N"/>
</dbReference>